<evidence type="ECO:0000313" key="2">
    <source>
        <dbReference type="EMBL" id="KAG8503260.1"/>
    </source>
</evidence>
<keyword evidence="3" id="KW-1185">Reference proteome</keyword>
<comment type="caution">
    <text evidence="2">The sequence shown here is derived from an EMBL/GenBank/DDBJ whole genome shotgun (WGS) entry which is preliminary data.</text>
</comment>
<dbReference type="EMBL" id="JAHUZN010000001">
    <property type="protein sequence ID" value="KAG8503260.1"/>
    <property type="molecule type" value="Genomic_DNA"/>
</dbReference>
<name>A0A8J5ZRN5_9ROSI</name>
<dbReference type="AlphaFoldDB" id="A0A8J5ZRN5"/>
<reference evidence="2 3" key="1">
    <citation type="journal article" date="2021" name="bioRxiv">
        <title>The Gossypium anomalum genome as a resource for cotton improvement and evolutionary analysis of hybrid incompatibility.</title>
        <authorList>
            <person name="Grover C.E."/>
            <person name="Yuan D."/>
            <person name="Arick M.A."/>
            <person name="Miller E.R."/>
            <person name="Hu G."/>
            <person name="Peterson D.G."/>
            <person name="Wendel J.F."/>
            <person name="Udall J.A."/>
        </authorList>
    </citation>
    <scope>NUCLEOTIDE SEQUENCE [LARGE SCALE GENOMIC DNA]</scope>
    <source>
        <strain evidence="2">JFW-Udall</strain>
        <tissue evidence="2">Leaf</tissue>
    </source>
</reference>
<feature type="compositionally biased region" description="Polar residues" evidence="1">
    <location>
        <begin position="124"/>
        <end position="138"/>
    </location>
</feature>
<evidence type="ECO:0000313" key="3">
    <source>
        <dbReference type="Proteomes" id="UP000701853"/>
    </source>
</evidence>
<organism evidence="2 3">
    <name type="scientific">Gossypium anomalum</name>
    <dbReference type="NCBI Taxonomy" id="47600"/>
    <lineage>
        <taxon>Eukaryota</taxon>
        <taxon>Viridiplantae</taxon>
        <taxon>Streptophyta</taxon>
        <taxon>Embryophyta</taxon>
        <taxon>Tracheophyta</taxon>
        <taxon>Spermatophyta</taxon>
        <taxon>Magnoliopsida</taxon>
        <taxon>eudicotyledons</taxon>
        <taxon>Gunneridae</taxon>
        <taxon>Pentapetalae</taxon>
        <taxon>rosids</taxon>
        <taxon>malvids</taxon>
        <taxon>Malvales</taxon>
        <taxon>Malvaceae</taxon>
        <taxon>Malvoideae</taxon>
        <taxon>Gossypium</taxon>
    </lineage>
</organism>
<protein>
    <submittedName>
        <fullName evidence="2">Uncharacterized protein</fullName>
    </submittedName>
</protein>
<evidence type="ECO:0000256" key="1">
    <source>
        <dbReference type="SAM" id="MobiDB-lite"/>
    </source>
</evidence>
<accession>A0A8J5ZRN5</accession>
<feature type="region of interest" description="Disordered" evidence="1">
    <location>
        <begin position="103"/>
        <end position="138"/>
    </location>
</feature>
<gene>
    <name evidence="2" type="ORF">CXB51_001218</name>
</gene>
<dbReference type="Proteomes" id="UP000701853">
    <property type="component" value="Chromosome 1"/>
</dbReference>
<sequence length="229" mass="25972">MAWKWPIFRPYGQRHGRVSQPCRTHGHVSPHVKAPLVNYATIEMHQTDRVLRQFRFRQSIHEEPEVLDEQHKIDLRLTNMDWQDPWQATFAVEEQRRWQIHVERERRGPLNPRRRDDGTGPSIAPTQSPGPSTAPPTQLRAQCLNRRHHITTPSDYAKCAIVAIGIARDTIVELISLPFPIALWDSNTSAVGDADTSTFFILLRWVILPTPITGATTTPAGAGKEESSA</sequence>
<feature type="compositionally biased region" description="Basic and acidic residues" evidence="1">
    <location>
        <begin position="103"/>
        <end position="118"/>
    </location>
</feature>
<dbReference type="OrthoDB" id="10448918at2759"/>
<proteinExistence type="predicted"/>